<keyword evidence="2" id="KW-1185">Reference proteome</keyword>
<evidence type="ECO:0000313" key="1">
    <source>
        <dbReference type="EMBL" id="KAK2954618.1"/>
    </source>
</evidence>
<protein>
    <submittedName>
        <fullName evidence="1">Uncharacterized protein</fullName>
    </submittedName>
</protein>
<sequence>MMKLARNNFAMNHTRNREWMRNTPPHARCPLAGRSSIHALPLVQIGVWDAIYILLFVQFACNHRPSHPSPCALKRKKTTQIASPIDNMTEIETKDLDQSSSRSFYVTSGDLQQELTERSKSIYHPLQSPSFA</sequence>
<evidence type="ECO:0000313" key="2">
    <source>
        <dbReference type="Proteomes" id="UP001281761"/>
    </source>
</evidence>
<organism evidence="1 2">
    <name type="scientific">Blattamonas nauphoetae</name>
    <dbReference type="NCBI Taxonomy" id="2049346"/>
    <lineage>
        <taxon>Eukaryota</taxon>
        <taxon>Metamonada</taxon>
        <taxon>Preaxostyla</taxon>
        <taxon>Oxymonadida</taxon>
        <taxon>Blattamonas</taxon>
    </lineage>
</organism>
<comment type="caution">
    <text evidence="1">The sequence shown here is derived from an EMBL/GenBank/DDBJ whole genome shotgun (WGS) entry which is preliminary data.</text>
</comment>
<gene>
    <name evidence="1" type="ORF">BLNAU_10469</name>
</gene>
<reference evidence="1 2" key="1">
    <citation type="journal article" date="2022" name="bioRxiv">
        <title>Genomics of Preaxostyla Flagellates Illuminates Evolutionary Transitions and the Path Towards Mitochondrial Loss.</title>
        <authorList>
            <person name="Novak L.V.F."/>
            <person name="Treitli S.C."/>
            <person name="Pyrih J."/>
            <person name="Halakuc P."/>
            <person name="Pipaliya S.V."/>
            <person name="Vacek V."/>
            <person name="Brzon O."/>
            <person name="Soukal P."/>
            <person name="Eme L."/>
            <person name="Dacks J.B."/>
            <person name="Karnkowska A."/>
            <person name="Elias M."/>
            <person name="Hampl V."/>
        </authorList>
    </citation>
    <scope>NUCLEOTIDE SEQUENCE [LARGE SCALE GENOMIC DNA]</scope>
    <source>
        <strain evidence="1">NAU3</strain>
        <tissue evidence="1">Gut</tissue>
    </source>
</reference>
<accession>A0ABQ9XSB5</accession>
<proteinExistence type="predicted"/>
<dbReference type="EMBL" id="JARBJD010000076">
    <property type="protein sequence ID" value="KAK2954618.1"/>
    <property type="molecule type" value="Genomic_DNA"/>
</dbReference>
<name>A0ABQ9XSB5_9EUKA</name>
<dbReference type="Proteomes" id="UP001281761">
    <property type="component" value="Unassembled WGS sequence"/>
</dbReference>